<dbReference type="AlphaFoldDB" id="A0A2W2AJ22"/>
<dbReference type="Proteomes" id="UP000248745">
    <property type="component" value="Unassembled WGS sequence"/>
</dbReference>
<evidence type="ECO:0000313" key="2">
    <source>
        <dbReference type="EMBL" id="PZF73572.1"/>
    </source>
</evidence>
<keyword evidence="1" id="KW-0812">Transmembrane</keyword>
<comment type="caution">
    <text evidence="2">The sequence shown here is derived from an EMBL/GenBank/DDBJ whole genome shotgun (WGS) entry which is preliminary data.</text>
</comment>
<evidence type="ECO:0000256" key="1">
    <source>
        <dbReference type="SAM" id="Phobius"/>
    </source>
</evidence>
<proteinExistence type="predicted"/>
<keyword evidence="3" id="KW-1185">Reference proteome</keyword>
<protein>
    <submittedName>
        <fullName evidence="2">Uncharacterized protein</fullName>
    </submittedName>
</protein>
<dbReference type="EMBL" id="QKTW01000011">
    <property type="protein sequence ID" value="PZF73572.1"/>
    <property type="molecule type" value="Genomic_DNA"/>
</dbReference>
<accession>A0A2W2AJ22</accession>
<feature type="transmembrane region" description="Helical" evidence="1">
    <location>
        <begin position="34"/>
        <end position="51"/>
    </location>
</feature>
<gene>
    <name evidence="2" type="ORF">DN068_07570</name>
</gene>
<evidence type="ECO:0000313" key="3">
    <source>
        <dbReference type="Proteomes" id="UP000248745"/>
    </source>
</evidence>
<reference evidence="2 3" key="1">
    <citation type="submission" date="2018-06" db="EMBL/GenBank/DDBJ databases">
        <title>Mucibacter soli gen. nov., sp. nov., a new member of the family Chitinophagaceae producing mucin.</title>
        <authorList>
            <person name="Kim M.-K."/>
            <person name="Park S."/>
            <person name="Kim T.-S."/>
            <person name="Joung Y."/>
            <person name="Han J.-H."/>
            <person name="Kim S.B."/>
        </authorList>
    </citation>
    <scope>NUCLEOTIDE SEQUENCE [LARGE SCALE GENOMIC DNA]</scope>
    <source>
        <strain evidence="2 3">R1-15</strain>
    </source>
</reference>
<sequence length="85" mass="9632">MFVVSLFVTIYSYAQESPDVKVNGQDVGSWFSRYWIWVAGTVLLLVLIILFSRGSNRTKRTDSTITRDDFGNISSTSTTTEIKDE</sequence>
<keyword evidence="1" id="KW-0472">Membrane</keyword>
<organism evidence="2 3">
    <name type="scientific">Taibaiella soli</name>
    <dbReference type="NCBI Taxonomy" id="1649169"/>
    <lineage>
        <taxon>Bacteria</taxon>
        <taxon>Pseudomonadati</taxon>
        <taxon>Bacteroidota</taxon>
        <taxon>Chitinophagia</taxon>
        <taxon>Chitinophagales</taxon>
        <taxon>Chitinophagaceae</taxon>
        <taxon>Taibaiella</taxon>
    </lineage>
</organism>
<keyword evidence="1" id="KW-1133">Transmembrane helix</keyword>
<name>A0A2W2AJ22_9BACT</name>